<dbReference type="Gene3D" id="3.10.180.10">
    <property type="entry name" value="2,3-Dihydroxybiphenyl 1,2-Dioxygenase, domain 1"/>
    <property type="match status" value="1"/>
</dbReference>
<evidence type="ECO:0000256" key="1">
    <source>
        <dbReference type="ARBA" id="ARBA00022723"/>
    </source>
</evidence>
<name>A0A542DT45_9ACTN</name>
<dbReference type="InterPro" id="IPR004360">
    <property type="entry name" value="Glyas_Fos-R_dOase_dom"/>
</dbReference>
<proteinExistence type="predicted"/>
<comment type="caution">
    <text evidence="3">The sequence shown here is derived from an EMBL/GenBank/DDBJ whole genome shotgun (WGS) entry which is preliminary data.</text>
</comment>
<accession>A0A542DT45</accession>
<keyword evidence="3" id="KW-0560">Oxidoreductase</keyword>
<dbReference type="GO" id="GO:0004462">
    <property type="term" value="F:lactoylglutathione lyase activity"/>
    <property type="evidence" value="ECO:0007669"/>
    <property type="project" value="InterPro"/>
</dbReference>
<organism evidence="3 4">
    <name type="scientific">Kribbella jejuensis</name>
    <dbReference type="NCBI Taxonomy" id="236068"/>
    <lineage>
        <taxon>Bacteria</taxon>
        <taxon>Bacillati</taxon>
        <taxon>Actinomycetota</taxon>
        <taxon>Actinomycetes</taxon>
        <taxon>Propionibacteriales</taxon>
        <taxon>Kribbellaceae</taxon>
        <taxon>Kribbella</taxon>
    </lineage>
</organism>
<keyword evidence="3" id="KW-0456">Lyase</keyword>
<feature type="domain" description="VOC" evidence="2">
    <location>
        <begin position="12"/>
        <end position="120"/>
    </location>
</feature>
<dbReference type="SUPFAM" id="SSF54593">
    <property type="entry name" value="Glyoxalase/Bleomycin resistance protein/Dihydroxybiphenyl dioxygenase"/>
    <property type="match status" value="1"/>
</dbReference>
<dbReference type="InterPro" id="IPR037523">
    <property type="entry name" value="VOC_core"/>
</dbReference>
<dbReference type="GO" id="GO:0051213">
    <property type="term" value="F:dioxygenase activity"/>
    <property type="evidence" value="ECO:0007669"/>
    <property type="project" value="UniProtKB-KW"/>
</dbReference>
<gene>
    <name evidence="3" type="ORF">FB475_5884</name>
</gene>
<keyword evidence="3" id="KW-0223">Dioxygenase</keyword>
<dbReference type="AlphaFoldDB" id="A0A542DT45"/>
<sequence>MLVADSGVVEMKLEQVVVPVSDVDRARHFYRALGFRLDRDEVVDGFRVVQLTPPGSACSILVGTNLGSGRPGSSSCALRVADLEEACAELRGHGAALGPVRASRVGFSDPDGNEWLLVGG</sequence>
<evidence type="ECO:0000313" key="4">
    <source>
        <dbReference type="Proteomes" id="UP000316298"/>
    </source>
</evidence>
<keyword evidence="4" id="KW-1185">Reference proteome</keyword>
<dbReference type="PROSITE" id="PS00934">
    <property type="entry name" value="GLYOXALASE_I_1"/>
    <property type="match status" value="1"/>
</dbReference>
<dbReference type="EMBL" id="VFMM01000003">
    <property type="protein sequence ID" value="TQJ06228.1"/>
    <property type="molecule type" value="Genomic_DNA"/>
</dbReference>
<protein>
    <submittedName>
        <fullName evidence="3">Catechol 2,3-dioxygenase-like lactoylglutathione lyase family enzyme</fullName>
    </submittedName>
</protein>
<evidence type="ECO:0000313" key="3">
    <source>
        <dbReference type="EMBL" id="TQJ06228.1"/>
    </source>
</evidence>
<dbReference type="GO" id="GO:0046872">
    <property type="term" value="F:metal ion binding"/>
    <property type="evidence" value="ECO:0007669"/>
    <property type="project" value="UniProtKB-KW"/>
</dbReference>
<reference evidence="3 4" key="1">
    <citation type="submission" date="2019-06" db="EMBL/GenBank/DDBJ databases">
        <title>Sequencing the genomes of 1000 actinobacteria strains.</title>
        <authorList>
            <person name="Klenk H.-P."/>
        </authorList>
    </citation>
    <scope>NUCLEOTIDE SEQUENCE [LARGE SCALE GENOMIC DNA]</scope>
    <source>
        <strain evidence="3 4">DSM 17305</strain>
    </source>
</reference>
<dbReference type="InterPro" id="IPR029068">
    <property type="entry name" value="Glyas_Bleomycin-R_OHBP_Dase"/>
</dbReference>
<dbReference type="PROSITE" id="PS51819">
    <property type="entry name" value="VOC"/>
    <property type="match status" value="1"/>
</dbReference>
<evidence type="ECO:0000259" key="2">
    <source>
        <dbReference type="PROSITE" id="PS51819"/>
    </source>
</evidence>
<keyword evidence="1" id="KW-0479">Metal-binding</keyword>
<dbReference type="Proteomes" id="UP000316298">
    <property type="component" value="Unassembled WGS sequence"/>
</dbReference>
<dbReference type="InterPro" id="IPR018146">
    <property type="entry name" value="Glyoxalase_1_CS"/>
</dbReference>
<dbReference type="Pfam" id="PF00903">
    <property type="entry name" value="Glyoxalase"/>
    <property type="match status" value="1"/>
</dbReference>